<dbReference type="OMA" id="ERHIYFI"/>
<feature type="chain" id="PRO_5036470089" evidence="1">
    <location>
        <begin position="21"/>
        <end position="329"/>
    </location>
</feature>
<dbReference type="Gene3D" id="2.120.10.30">
    <property type="entry name" value="TolB, C-terminal domain"/>
    <property type="match status" value="1"/>
</dbReference>
<evidence type="ECO:0000313" key="2">
    <source>
        <dbReference type="EMBL" id="EAT42088.1"/>
    </source>
</evidence>
<reference evidence="2" key="2">
    <citation type="journal article" date="2007" name="Science">
        <title>Genome sequence of Aedes aegypti, a major arbovirus vector.</title>
        <authorList>
            <person name="Nene V."/>
            <person name="Wortman J.R."/>
            <person name="Lawson D."/>
            <person name="Haas B."/>
            <person name="Kodira C."/>
            <person name="Tu Z.J."/>
            <person name="Loftus B."/>
            <person name="Xi Z."/>
            <person name="Megy K."/>
            <person name="Grabherr M."/>
            <person name="Ren Q."/>
            <person name="Zdobnov E.M."/>
            <person name="Lobo N.F."/>
            <person name="Campbell K.S."/>
            <person name="Brown S.E."/>
            <person name="Bonaldo M.F."/>
            <person name="Zhu J."/>
            <person name="Sinkins S.P."/>
            <person name="Hogenkamp D.G."/>
            <person name="Amedeo P."/>
            <person name="Arensburger P."/>
            <person name="Atkinson P.W."/>
            <person name="Bidwell S."/>
            <person name="Biedler J."/>
            <person name="Birney E."/>
            <person name="Bruggner R.V."/>
            <person name="Costas J."/>
            <person name="Coy M.R."/>
            <person name="Crabtree J."/>
            <person name="Crawford M."/>
            <person name="Debruyn B."/>
            <person name="Decaprio D."/>
            <person name="Eiglmeier K."/>
            <person name="Eisenstadt E."/>
            <person name="El-Dorry H."/>
            <person name="Gelbart W.M."/>
            <person name="Gomes S.L."/>
            <person name="Hammond M."/>
            <person name="Hannick L.I."/>
            <person name="Hogan J.R."/>
            <person name="Holmes M.H."/>
            <person name="Jaffe D."/>
            <person name="Johnston J.S."/>
            <person name="Kennedy R.C."/>
            <person name="Koo H."/>
            <person name="Kravitz S."/>
            <person name="Kriventseva E.V."/>
            <person name="Kulp D."/>
            <person name="Labutti K."/>
            <person name="Lee E."/>
            <person name="Li S."/>
            <person name="Lovin D.D."/>
            <person name="Mao C."/>
            <person name="Mauceli E."/>
            <person name="Menck C.F."/>
            <person name="Miller J.R."/>
            <person name="Montgomery P."/>
            <person name="Mori A."/>
            <person name="Nascimento A.L."/>
            <person name="Naveira H.F."/>
            <person name="Nusbaum C."/>
            <person name="O'leary S."/>
            <person name="Orvis J."/>
            <person name="Pertea M."/>
            <person name="Quesneville H."/>
            <person name="Reidenbach K.R."/>
            <person name="Rogers Y.H."/>
            <person name="Roth C.W."/>
            <person name="Schneider J.R."/>
            <person name="Schatz M."/>
            <person name="Shumway M."/>
            <person name="Stanke M."/>
            <person name="Stinson E.O."/>
            <person name="Tubio J.M."/>
            <person name="Vanzee J.P."/>
            <person name="Verjovski-Almeida S."/>
            <person name="Werner D."/>
            <person name="White O."/>
            <person name="Wyder S."/>
            <person name="Zeng Q."/>
            <person name="Zhao Q."/>
            <person name="Zhao Y."/>
            <person name="Hill C.A."/>
            <person name="Raikhel A.S."/>
            <person name="Soares M.B."/>
            <person name="Knudson D.L."/>
            <person name="Lee N.H."/>
            <person name="Galagan J."/>
            <person name="Salzberg S.L."/>
            <person name="Paulsen I.T."/>
            <person name="Dimopoulos G."/>
            <person name="Collins F.H."/>
            <person name="Birren B."/>
            <person name="Fraser-Liggett C.M."/>
            <person name="Severson D.W."/>
        </authorList>
    </citation>
    <scope>NUCLEOTIDE SEQUENCE [LARGE SCALE GENOMIC DNA]</scope>
    <source>
        <strain evidence="2">Liverpool</strain>
    </source>
</reference>
<dbReference type="OrthoDB" id="6624404at2759"/>
<reference evidence="2" key="3">
    <citation type="submission" date="2012-09" db="EMBL/GenBank/DDBJ databases">
        <authorList>
            <consortium name="VectorBase"/>
        </authorList>
    </citation>
    <scope>NUCLEOTIDE SEQUENCE</scope>
    <source>
        <strain evidence="2">Liverpool</strain>
    </source>
</reference>
<proteinExistence type="predicted"/>
<name>A0A1S4FD57_AEDAE</name>
<keyword evidence="1" id="KW-0732">Signal</keyword>
<accession>A0A1S4FD57</accession>
<evidence type="ECO:0000256" key="1">
    <source>
        <dbReference type="SAM" id="SignalP"/>
    </source>
</evidence>
<dbReference type="Proteomes" id="UP000682892">
    <property type="component" value="Unassembled WGS sequence"/>
</dbReference>
<gene>
    <name evidence="2" type="ORF">AaeL_AAEL006329</name>
</gene>
<dbReference type="EMBL" id="CH477386">
    <property type="protein sequence ID" value="EAT42088.1"/>
    <property type="molecule type" value="Genomic_DNA"/>
</dbReference>
<evidence type="ECO:0000313" key="3">
    <source>
        <dbReference type="Proteomes" id="UP000682892"/>
    </source>
</evidence>
<organism evidence="2 3">
    <name type="scientific">Aedes aegypti</name>
    <name type="common">Yellowfever mosquito</name>
    <name type="synonym">Culex aegypti</name>
    <dbReference type="NCBI Taxonomy" id="7159"/>
    <lineage>
        <taxon>Eukaryota</taxon>
        <taxon>Metazoa</taxon>
        <taxon>Ecdysozoa</taxon>
        <taxon>Arthropoda</taxon>
        <taxon>Hexapoda</taxon>
        <taxon>Insecta</taxon>
        <taxon>Pterygota</taxon>
        <taxon>Neoptera</taxon>
        <taxon>Endopterygota</taxon>
        <taxon>Diptera</taxon>
        <taxon>Nematocera</taxon>
        <taxon>Culicoidea</taxon>
        <taxon>Culicidae</taxon>
        <taxon>Culicinae</taxon>
        <taxon>Aedini</taxon>
        <taxon>Aedes</taxon>
        <taxon>Stegomyia</taxon>
    </lineage>
</organism>
<dbReference type="HOGENOM" id="CLU_075992_0_0_1"/>
<dbReference type="SUPFAM" id="SSF63825">
    <property type="entry name" value="YWTD domain"/>
    <property type="match status" value="1"/>
</dbReference>
<protein>
    <submittedName>
        <fullName evidence="2">AAEL006329-PA</fullName>
    </submittedName>
</protein>
<feature type="signal peptide" evidence="1">
    <location>
        <begin position="1"/>
        <end position="20"/>
    </location>
</feature>
<dbReference type="AlphaFoldDB" id="A0A1S4FD57"/>
<dbReference type="KEGG" id="aag:5567890"/>
<reference evidence="2" key="1">
    <citation type="submission" date="2005-10" db="EMBL/GenBank/DDBJ databases">
        <authorList>
            <person name="Loftus B.J."/>
            <person name="Nene V.M."/>
            <person name="Hannick L.I."/>
            <person name="Bidwell S."/>
            <person name="Haas B."/>
            <person name="Amedeo P."/>
            <person name="Orvis J."/>
            <person name="Wortman J.R."/>
            <person name="White O.R."/>
            <person name="Salzberg S."/>
            <person name="Shumway M."/>
            <person name="Koo H."/>
            <person name="Zhao Y."/>
            <person name="Holmes M."/>
            <person name="Miller J."/>
            <person name="Schatz M."/>
            <person name="Pop M."/>
            <person name="Pai G."/>
            <person name="Utterback T."/>
            <person name="Rogers Y.-H."/>
            <person name="Kravitz S."/>
            <person name="Fraser C.M."/>
        </authorList>
    </citation>
    <scope>NUCLEOTIDE SEQUENCE</scope>
    <source>
        <strain evidence="2">Liverpool</strain>
    </source>
</reference>
<dbReference type="InterPro" id="IPR011042">
    <property type="entry name" value="6-blade_b-propeller_TolB-like"/>
</dbReference>
<sequence>MVSLNAFICTLLYSSCFVLSWDLSPLGIHNFTIKHVSLYKSRAFITIEGSNVSLVEASWPENKLGTRPRVLCEHDPNELRECCDQLNHVIYTDIDSGARLWILDRGDREGFCSPKLIVRSLMLVTNKEIRYEFGTSSNTFHSVVVDPIKASDGDTRAFVTMLDTDYLLLFSLFKQTFGKLKFERKDLSPISPISLSEIAINQNHLYISDGLTGRLFLLPVKTIRQLSFPEDEVQKMVLKTSVTYLGRLLGRAKGLKLDLWDNLYYIIPRDGAIVKWKPCHTLKAENHLVIFQREINVSQIILGVGNKAWVIASEFASDESKRHCLRINK</sequence>